<dbReference type="GeneID" id="93577841"/>
<evidence type="ECO:0000313" key="3">
    <source>
        <dbReference type="Proteomes" id="UP000184499"/>
    </source>
</evidence>
<keyword evidence="3" id="KW-1185">Reference proteome</keyword>
<sequence>MSLLVLGSDILACASLAYKLYQEPFEINGVPVEYRTLSSRLPYCPRSPPPGGTAQGS</sequence>
<accession>A0A1L9UE62</accession>
<protein>
    <submittedName>
        <fullName evidence="2">Uncharacterized protein</fullName>
    </submittedName>
</protein>
<evidence type="ECO:0000256" key="1">
    <source>
        <dbReference type="SAM" id="SignalP"/>
    </source>
</evidence>
<dbReference type="VEuPathDB" id="FungiDB:ASPBRDRAFT_45245"/>
<feature type="signal peptide" evidence="1">
    <location>
        <begin position="1"/>
        <end position="17"/>
    </location>
</feature>
<dbReference type="Proteomes" id="UP000184499">
    <property type="component" value="Unassembled WGS sequence"/>
</dbReference>
<dbReference type="EMBL" id="KV878687">
    <property type="protein sequence ID" value="OJJ69933.1"/>
    <property type="molecule type" value="Genomic_DNA"/>
</dbReference>
<feature type="chain" id="PRO_5012092411" evidence="1">
    <location>
        <begin position="18"/>
        <end position="57"/>
    </location>
</feature>
<gene>
    <name evidence="2" type="ORF">ASPBRDRAFT_45245</name>
</gene>
<reference evidence="3" key="1">
    <citation type="journal article" date="2017" name="Genome Biol.">
        <title>Comparative genomics reveals high biological diversity and specific adaptations in the industrially and medically important fungal genus Aspergillus.</title>
        <authorList>
            <person name="de Vries R.P."/>
            <person name="Riley R."/>
            <person name="Wiebenga A."/>
            <person name="Aguilar-Osorio G."/>
            <person name="Amillis S."/>
            <person name="Uchima C.A."/>
            <person name="Anderluh G."/>
            <person name="Asadollahi M."/>
            <person name="Askin M."/>
            <person name="Barry K."/>
            <person name="Battaglia E."/>
            <person name="Bayram O."/>
            <person name="Benocci T."/>
            <person name="Braus-Stromeyer S.A."/>
            <person name="Caldana C."/>
            <person name="Canovas D."/>
            <person name="Cerqueira G.C."/>
            <person name="Chen F."/>
            <person name="Chen W."/>
            <person name="Choi C."/>
            <person name="Clum A."/>
            <person name="Dos Santos R.A."/>
            <person name="Damasio A.R."/>
            <person name="Diallinas G."/>
            <person name="Emri T."/>
            <person name="Fekete E."/>
            <person name="Flipphi M."/>
            <person name="Freyberg S."/>
            <person name="Gallo A."/>
            <person name="Gournas C."/>
            <person name="Habgood R."/>
            <person name="Hainaut M."/>
            <person name="Harispe M.L."/>
            <person name="Henrissat B."/>
            <person name="Hilden K.S."/>
            <person name="Hope R."/>
            <person name="Hossain A."/>
            <person name="Karabika E."/>
            <person name="Karaffa L."/>
            <person name="Karanyi Z."/>
            <person name="Krasevec N."/>
            <person name="Kuo A."/>
            <person name="Kusch H."/>
            <person name="LaButti K."/>
            <person name="Lagendijk E.L."/>
            <person name="Lapidus A."/>
            <person name="Levasseur A."/>
            <person name="Lindquist E."/>
            <person name="Lipzen A."/>
            <person name="Logrieco A.F."/>
            <person name="MacCabe A."/>
            <person name="Maekelae M.R."/>
            <person name="Malavazi I."/>
            <person name="Melin P."/>
            <person name="Meyer V."/>
            <person name="Mielnichuk N."/>
            <person name="Miskei M."/>
            <person name="Molnar A.P."/>
            <person name="Mule G."/>
            <person name="Ngan C.Y."/>
            <person name="Orejas M."/>
            <person name="Orosz E."/>
            <person name="Ouedraogo J.P."/>
            <person name="Overkamp K.M."/>
            <person name="Park H.-S."/>
            <person name="Perrone G."/>
            <person name="Piumi F."/>
            <person name="Punt P.J."/>
            <person name="Ram A.F."/>
            <person name="Ramon A."/>
            <person name="Rauscher S."/>
            <person name="Record E."/>
            <person name="Riano-Pachon D.M."/>
            <person name="Robert V."/>
            <person name="Roehrig J."/>
            <person name="Ruller R."/>
            <person name="Salamov A."/>
            <person name="Salih N.S."/>
            <person name="Samson R.A."/>
            <person name="Sandor E."/>
            <person name="Sanguinetti M."/>
            <person name="Schuetze T."/>
            <person name="Sepcic K."/>
            <person name="Shelest E."/>
            <person name="Sherlock G."/>
            <person name="Sophianopoulou V."/>
            <person name="Squina F.M."/>
            <person name="Sun H."/>
            <person name="Susca A."/>
            <person name="Todd R.B."/>
            <person name="Tsang A."/>
            <person name="Unkles S.E."/>
            <person name="van de Wiele N."/>
            <person name="van Rossen-Uffink D."/>
            <person name="Oliveira J.V."/>
            <person name="Vesth T.C."/>
            <person name="Visser J."/>
            <person name="Yu J.-H."/>
            <person name="Zhou M."/>
            <person name="Andersen M.R."/>
            <person name="Archer D.B."/>
            <person name="Baker S.E."/>
            <person name="Benoit I."/>
            <person name="Brakhage A.A."/>
            <person name="Braus G.H."/>
            <person name="Fischer R."/>
            <person name="Frisvad J.C."/>
            <person name="Goldman G.H."/>
            <person name="Houbraken J."/>
            <person name="Oakley B."/>
            <person name="Pocsi I."/>
            <person name="Scazzocchio C."/>
            <person name="Seiboth B."/>
            <person name="vanKuyk P.A."/>
            <person name="Wortman J."/>
            <person name="Dyer P.S."/>
            <person name="Grigoriev I.V."/>
        </authorList>
    </citation>
    <scope>NUCLEOTIDE SEQUENCE [LARGE SCALE GENOMIC DNA]</scope>
    <source>
        <strain evidence="3">CBS 101740 / IMI 381727 / IBT 21946</strain>
    </source>
</reference>
<name>A0A1L9UE62_ASPBC</name>
<keyword evidence="1" id="KW-0732">Signal</keyword>
<dbReference type="AlphaFoldDB" id="A0A1L9UE62"/>
<dbReference type="RefSeq" id="XP_067477182.1">
    <property type="nucleotide sequence ID" value="XM_067625353.1"/>
</dbReference>
<proteinExistence type="predicted"/>
<organism evidence="2 3">
    <name type="scientific">Aspergillus brasiliensis (strain CBS 101740 / IMI 381727 / IBT 21946)</name>
    <dbReference type="NCBI Taxonomy" id="767769"/>
    <lineage>
        <taxon>Eukaryota</taxon>
        <taxon>Fungi</taxon>
        <taxon>Dikarya</taxon>
        <taxon>Ascomycota</taxon>
        <taxon>Pezizomycotina</taxon>
        <taxon>Eurotiomycetes</taxon>
        <taxon>Eurotiomycetidae</taxon>
        <taxon>Eurotiales</taxon>
        <taxon>Aspergillaceae</taxon>
        <taxon>Aspergillus</taxon>
        <taxon>Aspergillus subgen. Circumdati</taxon>
    </lineage>
</organism>
<evidence type="ECO:0000313" key="2">
    <source>
        <dbReference type="EMBL" id="OJJ69933.1"/>
    </source>
</evidence>
<dbReference type="OrthoDB" id="4491715at2759"/>